<gene>
    <name evidence="1" type="ORF">H4R26_004019</name>
</gene>
<comment type="caution">
    <text evidence="1">The sequence shown here is derived from an EMBL/GenBank/DDBJ whole genome shotgun (WGS) entry which is preliminary data.</text>
</comment>
<organism evidence="1 2">
    <name type="scientific">Coemansia thaxteri</name>
    <dbReference type="NCBI Taxonomy" id="2663907"/>
    <lineage>
        <taxon>Eukaryota</taxon>
        <taxon>Fungi</taxon>
        <taxon>Fungi incertae sedis</taxon>
        <taxon>Zoopagomycota</taxon>
        <taxon>Kickxellomycotina</taxon>
        <taxon>Kickxellomycetes</taxon>
        <taxon>Kickxellales</taxon>
        <taxon>Kickxellaceae</taxon>
        <taxon>Coemansia</taxon>
    </lineage>
</organism>
<accession>A0A9W8BH01</accession>
<protein>
    <submittedName>
        <fullName evidence="1">Uncharacterized protein</fullName>
    </submittedName>
</protein>
<dbReference type="AlphaFoldDB" id="A0A9W8BH01"/>
<evidence type="ECO:0000313" key="1">
    <source>
        <dbReference type="EMBL" id="KAJ2001648.1"/>
    </source>
</evidence>
<name>A0A9W8BH01_9FUNG</name>
<keyword evidence="2" id="KW-1185">Reference proteome</keyword>
<dbReference type="EMBL" id="JANBQF010000382">
    <property type="protein sequence ID" value="KAJ2001648.1"/>
    <property type="molecule type" value="Genomic_DNA"/>
</dbReference>
<dbReference type="Proteomes" id="UP001150907">
    <property type="component" value="Unassembled WGS sequence"/>
</dbReference>
<evidence type="ECO:0000313" key="2">
    <source>
        <dbReference type="Proteomes" id="UP001150907"/>
    </source>
</evidence>
<proteinExistence type="predicted"/>
<dbReference type="OrthoDB" id="5579076at2759"/>
<sequence length="165" mass="19020">MAYGRYTRKLCVQIKFKGIASHYRRYSQTHENADFQPFCDLHLWLNLRELEIVYAHKCAFPGLAKYLEPRLGNIGVLTIKGRVPIDMRRSAMFLKSGRLLEVNFRSLPREDDSISTISDLNDPILAHQVSNTITSLSLSTLIDVRIVRSVLANYVHTWKTAQLRD</sequence>
<reference evidence="1" key="1">
    <citation type="submission" date="2022-07" db="EMBL/GenBank/DDBJ databases">
        <title>Phylogenomic reconstructions and comparative analyses of Kickxellomycotina fungi.</title>
        <authorList>
            <person name="Reynolds N.K."/>
            <person name="Stajich J.E."/>
            <person name="Barry K."/>
            <person name="Grigoriev I.V."/>
            <person name="Crous P."/>
            <person name="Smith M.E."/>
        </authorList>
    </citation>
    <scope>NUCLEOTIDE SEQUENCE</scope>
    <source>
        <strain evidence="1">IMI 214461</strain>
    </source>
</reference>